<proteinExistence type="predicted"/>
<dbReference type="Proteomes" id="UP000002725">
    <property type="component" value="Chromosome"/>
</dbReference>
<dbReference type="HOGENOM" id="CLU_113758_2_0_10"/>
<evidence type="ECO:0000256" key="6">
    <source>
        <dbReference type="SAM" id="Phobius"/>
    </source>
</evidence>
<feature type="transmembrane region" description="Helical" evidence="6">
    <location>
        <begin position="130"/>
        <end position="151"/>
    </location>
</feature>
<evidence type="ECO:0000256" key="5">
    <source>
        <dbReference type="ARBA" id="ARBA00023136"/>
    </source>
</evidence>
<evidence type="ECO:0000256" key="1">
    <source>
        <dbReference type="ARBA" id="ARBA00004651"/>
    </source>
</evidence>
<dbReference type="GO" id="GO:0005886">
    <property type="term" value="C:plasma membrane"/>
    <property type="evidence" value="ECO:0007669"/>
    <property type="project" value="UniProtKB-SubCell"/>
</dbReference>
<evidence type="ECO:0000313" key="7">
    <source>
        <dbReference type="EMBL" id="ACF46507.1"/>
    </source>
</evidence>
<dbReference type="EMBL" id="CP001108">
    <property type="protein sequence ID" value="ACF46507.1"/>
    <property type="molecule type" value="Genomic_DNA"/>
</dbReference>
<dbReference type="RefSeq" id="WP_012506040.1">
    <property type="nucleotide sequence ID" value="NC_011059.1"/>
</dbReference>
<feature type="transmembrane region" description="Helical" evidence="6">
    <location>
        <begin position="79"/>
        <end position="99"/>
    </location>
</feature>
<evidence type="ECO:0000313" key="8">
    <source>
        <dbReference type="Proteomes" id="UP000002725"/>
    </source>
</evidence>
<keyword evidence="2" id="KW-1003">Cell membrane</keyword>
<accession>B4S8X0</accession>
<organism evidence="7 8">
    <name type="scientific">Prosthecochloris aestuarii (strain DSM 271 / SK 413)</name>
    <dbReference type="NCBI Taxonomy" id="290512"/>
    <lineage>
        <taxon>Bacteria</taxon>
        <taxon>Pseudomonadati</taxon>
        <taxon>Chlorobiota</taxon>
        <taxon>Chlorobiia</taxon>
        <taxon>Chlorobiales</taxon>
        <taxon>Chlorobiaceae</taxon>
        <taxon>Prosthecochloris</taxon>
    </lineage>
</organism>
<keyword evidence="5 6" id="KW-0472">Membrane</keyword>
<protein>
    <submittedName>
        <fullName evidence="7">Membrane protein</fullName>
    </submittedName>
</protein>
<evidence type="ECO:0000256" key="2">
    <source>
        <dbReference type="ARBA" id="ARBA00022475"/>
    </source>
</evidence>
<evidence type="ECO:0000256" key="3">
    <source>
        <dbReference type="ARBA" id="ARBA00022692"/>
    </source>
</evidence>
<dbReference type="InterPro" id="IPR020948">
    <property type="entry name" value="P_starv_induced_PsiE-like"/>
</dbReference>
<sequence>MKKDSHHQSLKYHEEIPPEHDDRLISFLHRVIRFAVKILALLMVLVIIWGIGDVVHVLYIRLNQPPFLLLNINDLLETFGAFLAVLIAIEIFINIRLYLGTNIIPVKLVVATALMAISRKVIILDLDKLSADYLVGIAAVVLGLGLSYWVITKE</sequence>
<keyword evidence="4 6" id="KW-1133">Transmembrane helix</keyword>
<dbReference type="Pfam" id="PF06146">
    <property type="entry name" value="PsiE"/>
    <property type="match status" value="1"/>
</dbReference>
<reference evidence="7" key="1">
    <citation type="submission" date="2008-06" db="EMBL/GenBank/DDBJ databases">
        <title>Complete sequence of chromosome of Prosthecochloris aestuarii DSM 271.</title>
        <authorList>
            <consortium name="US DOE Joint Genome Institute"/>
            <person name="Lucas S."/>
            <person name="Copeland A."/>
            <person name="Lapidus A."/>
            <person name="Glavina del Rio T."/>
            <person name="Dalin E."/>
            <person name="Tice H."/>
            <person name="Bruce D."/>
            <person name="Goodwin L."/>
            <person name="Pitluck S."/>
            <person name="Schmutz J."/>
            <person name="Larimer F."/>
            <person name="Land M."/>
            <person name="Hauser L."/>
            <person name="Kyrpides N."/>
            <person name="Anderson I."/>
            <person name="Liu Z."/>
            <person name="Li T."/>
            <person name="Zhao F."/>
            <person name="Overmann J."/>
            <person name="Bryant D.A."/>
            <person name="Richardson P."/>
        </authorList>
    </citation>
    <scope>NUCLEOTIDE SEQUENCE [LARGE SCALE GENOMIC DNA]</scope>
    <source>
        <strain evidence="7">DSM 271</strain>
    </source>
</reference>
<dbReference type="AlphaFoldDB" id="B4S8X0"/>
<comment type="subcellular location">
    <subcellularLocation>
        <location evidence="1">Cell membrane</location>
        <topology evidence="1">Multi-pass membrane protein</topology>
    </subcellularLocation>
</comment>
<keyword evidence="3 6" id="KW-0812">Transmembrane</keyword>
<keyword evidence="8" id="KW-1185">Reference proteome</keyword>
<dbReference type="KEGG" id="paa:Paes_1487"/>
<name>B4S8X0_PROA2</name>
<feature type="transmembrane region" description="Helical" evidence="6">
    <location>
        <begin position="38"/>
        <end position="59"/>
    </location>
</feature>
<gene>
    <name evidence="7" type="ordered locus">Paes_1487</name>
</gene>
<dbReference type="STRING" id="290512.Paes_1487"/>
<evidence type="ECO:0000256" key="4">
    <source>
        <dbReference type="ARBA" id="ARBA00022989"/>
    </source>
</evidence>
<feature type="transmembrane region" description="Helical" evidence="6">
    <location>
        <begin position="106"/>
        <end position="124"/>
    </location>
</feature>
<dbReference type="eggNOG" id="COG3431">
    <property type="taxonomic scope" value="Bacteria"/>
</dbReference>